<dbReference type="Proteomes" id="UP000261580">
    <property type="component" value="Unassembled WGS sequence"/>
</dbReference>
<evidence type="ECO:0000256" key="11">
    <source>
        <dbReference type="ARBA" id="ARBA00023329"/>
    </source>
</evidence>
<feature type="transmembrane region" description="Helical" evidence="12">
    <location>
        <begin position="2788"/>
        <end position="2810"/>
    </location>
</feature>
<dbReference type="STRING" id="32507.ENSNBRP00000002792"/>
<dbReference type="Bgee" id="ENSNBRG00000002053">
    <property type="expression patterns" value="Expressed in zone of skin and 1 other cell type or tissue"/>
</dbReference>
<dbReference type="GO" id="GO:0005524">
    <property type="term" value="F:ATP binding"/>
    <property type="evidence" value="ECO:0007669"/>
    <property type="project" value="UniProtKB-KW"/>
</dbReference>
<feature type="transmembrane region" description="Helical" evidence="12">
    <location>
        <begin position="3768"/>
        <end position="3792"/>
    </location>
</feature>
<dbReference type="InterPro" id="IPR026082">
    <property type="entry name" value="ABCA"/>
</dbReference>
<feature type="transmembrane region" description="Helical" evidence="12">
    <location>
        <begin position="21"/>
        <end position="41"/>
    </location>
</feature>
<protein>
    <submittedName>
        <fullName evidence="14">ATP-binding cassette, sub-family A (ABC1), member 12</fullName>
    </submittedName>
</protein>
<evidence type="ECO:0000256" key="5">
    <source>
        <dbReference type="ARBA" id="ARBA00022741"/>
    </source>
</evidence>
<dbReference type="Pfam" id="PF23321">
    <property type="entry name" value="R1_ABCA1"/>
    <property type="match status" value="1"/>
</dbReference>
<keyword evidence="7" id="KW-1278">Translocase</keyword>
<keyword evidence="11" id="KW-0968">Cytoplasmic vesicle</keyword>
<dbReference type="GeneTree" id="ENSGT00940000157295"/>
<dbReference type="PANTHER" id="PTHR19229:SF29">
    <property type="entry name" value="GLUCOSYLCERAMIDE TRANSPORTER ABCA12"/>
    <property type="match status" value="1"/>
</dbReference>
<dbReference type="Pfam" id="PF12698">
    <property type="entry name" value="ABC2_membrane_3"/>
    <property type="match status" value="2"/>
</dbReference>
<feature type="transmembrane region" description="Helical" evidence="12">
    <location>
        <begin position="2741"/>
        <end position="2762"/>
    </location>
</feature>
<dbReference type="InterPro" id="IPR003593">
    <property type="entry name" value="AAA+_ATPase"/>
</dbReference>
<dbReference type="PROSITE" id="PS00211">
    <property type="entry name" value="ABC_TRANSPORTER_1"/>
    <property type="match status" value="1"/>
</dbReference>
<dbReference type="Gene3D" id="3.40.50.300">
    <property type="entry name" value="P-loop containing nucleotide triphosphate hydrolases"/>
    <property type="match status" value="2"/>
</dbReference>
<evidence type="ECO:0000313" key="14">
    <source>
        <dbReference type="Ensembl" id="ENSNBRP00000002792.1"/>
    </source>
</evidence>
<dbReference type="OMA" id="CVMGLIN"/>
<evidence type="ECO:0000259" key="13">
    <source>
        <dbReference type="PROSITE" id="PS50893"/>
    </source>
</evidence>
<feature type="transmembrane region" description="Helical" evidence="12">
    <location>
        <begin position="3736"/>
        <end position="3756"/>
    </location>
</feature>
<sequence length="4261" mass="478302">MAFFRQLQLLLWKNGLGVIRRPVWSLTLIAWPLIIFIILAVTRHQFPTIVKEACYVGPRNLPSTGLFPFLQTLMCNTDSSCHNTSRLVEPTTSKSRRARYLLRHSPLESLGQVGDFLNLLPNDFTNDQSELVKLCIFASNNNNNMHSPKLHFLQENLDNMLESANLLKRAICTVTLPMLNKSSLDVFTNAVFIFCKTNNTVFEVSLYTVNQILEEWMLTQPEEMMEVAWVTVTFLNQLQNDNLLWDRLLALPQLFSDGSVDQMLRTLEEVLNDAYTIEEDFPETSGPLSKYDSFLAEAIRVITYINHWPGKSNYRPLAFGLMLDKDLVRSYLCDNSSNILWSATACSSGIVDKVLSVISTEKVAKQVFLAWIKEVAKHDVLFARGLVYNLTGYFSSGESEASNITRTKRSSDTEPQNDVKCEQVLDSLDWLLSTNSIKTEVWTALICPNNGNLQQALLMDWEDLIKKGQDLYSILTGEADFNITLPKILSEWHELYEESLEFAELLTEMTEKLNEEYWMNWIPDNNTQFVSGALQKSLVWFMISLGERIENSDQWPPVKDYFHIAYWILNYHPDVTTQPANCSLNKNLALHCDTGFNWPHFVQAMTQALMSPSDALVNTISQLPNQNITNPATMTLNIHALLESTGLSSLVPLLSQESPLNASTILAVASKLGRLNQHIFTFNETDPTLPELEKLIREFLSLEGNLTLSLPNIMGHTLLTYSNYFHSDEVDSLIKAIEPFTNQTSVGFVKAIISAVELFKTVMDSPNGDPTEIILGYIRQIQEFVVSLYRLRKIEHVMFLNDQYSTAQVTDLHLLSMDFLNLLTPESLQNLTQAGPDAAQDIVIQKFVAFLPKEIQSDAAQFLQDFKALQSNITKCAAGEDCLAGFSEISKFLDQILDMMLTANGTVTIKIGPFGLGDKEYENTASLVFSLLLSPNDAASLETFKQTLQFIKLVMNTPNVTVSDVQNALTQTNLTIEDLNAIAELAGASNINELMSNIIGIANVESCFEPQNDIMVTTKCVTGLIDMFSSFLTQVPSLHNNTDIISLIPIIVNKTINDFTQVNFNSGPNMVLVDSLNLILTNIKMSLDQSHLNTPEIMNEIQVVEGLIQLIADMQPVNTSQMTDPLQVQIVYLNLIKWYLKRLENITSDSATAELLHPFFSITQMQVALQLAQTNFSLFVSDKVQFLINSLQGPIDGTVVSEIGQTAIEILQHLLDLIEVNFESWNNTEGSDQHFDATILHSTALQIKQYLGLIEKWMTEPNVTLLLSSMIQWKNSTIATPVTDLQYILQTVENFLSDDQLAYLSIINNITESLSKAVMVAEQQGLQDESFIAAIVEVVQHVIQIPNITVIPLPQQDFLEIVEESVNLIVQRNMSFASAKNISIVILEKVERIIQQTVPEMVAEYMLGSLKFVKTYFETISEANGQDSLNQIIFNEMKTLQSLLSQQSPVQPYISALINITQVILEYGQGNMNLWAGFENASADNAQQIIQQLGKLVSMFWPLVAEGTGSHMTAPSLEAFTQLVPVLRTIFTGNADQDTWNKLEQMLGTLLSTLEGTELLDHLTSVIPQFEKMVGTLVENIKAGNVMIQSLQIPILNLMREVAQSLNNTHYNFSEVLEKFQVAIESTVRAAQQANGTLECSEVLKVWETVSEAAGLSPNTMAVWCNISLQPVLEAYASAQNLYSQMNLSQMIMGPTNVSDTAARIVETVKSLYQVNINNIIVINQLVMNFSNHLSMLVEQPMSPEEQLYWQNQLQDMQLQNSLSSIKMLSDELHNVAPALQPYMKALVNATGYILDNYQLLQQSPSAEELLKEAAMRFLSSANISSYDIFSIPVGNTTASLYDLTTEVIRLMINIKVFGDDPMLYQVLEEILRSSDTKLIAEKVAELSMWLNSTEASGLDLLSEALFRSYDIIRPVLSALAKMNTDMQATVELLEDLVGNVIAMFRQLVSTGNVPDPMVQHLSGSEMTDGYHTHLVRRRRDASLMMTTDPMNDFIDLFYIDYPTMFKALAVPPTTPEIMETAHVFFADPNLSVVMKGATSGMQWGLNASREETIDAALGVLSFLTLPDVFEKSSMDLLKNVVDMLPDALPYSSVIKSFTRALANESQENLMLVQQIIKTAGQLFQTLPTDPQFKENLDLLRYLVCMLEDTETVHLLMQSLNIESGQLCHTFLPSLEVIIEGLVMNTTSLVDIFYQTVIGDPRSYNVHTDWSSVLSQNLGFNISSVSSLNINGTSSRVMTFGEILKNKTAFVLDVQQYMDLDPATLDLLMNSTLSNNNLVILSWLVNLRHCPSTPLANMEEADLMKTFCSLSVEQWYTLSLLMTRHLNIEQVLYKMVLSDDMQTLVGIMVSVAEAITEMMDKMLPAIKQLQIYLNNIKNLNLTANNHFSQVMRERRSTTSSAGSFVTLSRALCSHGIKVLFGISKLPLVSDSDPSFTNNPQREEMIERFKIPRNATPFCMNMYLDMVNTTGGAIAWAFLKPMLMGQILYTPNTPSTRAIIEKANATLQDFANARQYSEDWIKSSKFLVTSANKLKKTLPVLQNSLGNPFVKNFIQMQTGINVDRMQETLSSFSNMTLMLEKNKEIVDHINTLSTLMVDISSCIKFDRYRGFDSADELNSAAQELAKNRDLYASVIFKLPKDADSSRNKREATTSLPPEVSYTIRMHMDNVMRTDRARNPFFVKESYISGRNTMRYNRGFIYLQESIDRAIIETQTGQKAKETAVQLQPFPYPCYHRDEYLEAISFVFPIMLMVAWVLFIADFVKKLVHERELRLHEYMKMMGVNTLSHFFAWFVECFIYLLVTIIIMTLVLKHGKILPNSDGFLIFLYLCDYGLSILAFSYLVSSFFDKTYIAGLSGSLLYIICFFPFIIVSALEGSLTLIQKSGLFSPTCFSYASQYMSRYEAQGEGIQWSNSYSSPIAGDTASFGWLCWLMLFDSILYFTIGAYIRTAFPGKYGIPAPWYFPFKLSFWADLCGVRPQKNTAKGLLFTNIMQNDQLAFSNDKGKGKSALSTKTGEYFSELPVGVALHGLTKTYGNQVAIENLNVSFYEGHITSLLGHNGAGKTTTMSLLTGLFAPSSGTIEVYGRDMQTNIENVRRELGVCMQYDVLFDHMTTKEHLLLYGQIKAPHWSDRELHEQVRTILEDTGMYAHRHKRVGTLSGGMKRKLSISIALIGGSRVVVLDEPTTGVDPCSRRNIWDIVIQHKKNRTIIMSTHHLDEAEVLSDRIAFLEKGGLKCCGSPFYLKEKLGQGYKLTLTKKVQNTENKRIDSAEVKAFVQAHVPEAQLKEAQGNDLVYSLPPFNSSNASSYRSLLTALDSNLDALQLGGYGISDTTLEEVFLQLTHGQTEAKAEDGLPSVSETVSDNISIDSLSLDDSDSSTSFSDRINLTSSSTVTGMALAWQQMSAILIKRFHHSRRDWKGLISQILLPVLFVVFAMSLGSIKSDVQHYPELQLSPALYKIGPSYSFFSNQNPNSQRLADTMMSFPGMDTTCLDNDCTRNTNKWSSSGNTTKGFNICKCTRKEQICDKDNYQPPRTEIPSSQIVYDLNGINVENYLVATANDFIRNRYGGFAFGMPLPADLKMDITTVPKNRTLSKVWFNPEGHHTMPAYLNSLNNFILRSNLPADKDPRKYAISVYSQPYFGRADDEDVVVQGMLHILVAMCVLTGFSITTASFALYEVTEHQKGSKRLQHIAGISESFYWIVNFIYDMVIYLVPVAATVVVIAAFQIPAFTERQNLGAVTLLLVLFGFSTFPWMYLFAGIFRDAEMAFISYVCINLFISVNTILTTCILYFLGQISMHNPEAIQKIFQKLSYAFLIFPQFSFGNGLMELARGDIEVQILSGYGVDAYKNPFSTEALGWMFISSIIQGLVFFTLRLLINKSLMRKVRRLICYIKTVPQAAYDDDQDEDVVSEHLRVASGAASSDILQVNRLTKIYQHLSKKVHAVKNLSVGIPAGECFGLLGVNGAGKTTTFKMLTGDVSPTDGTAQIKDWDGHLVDIMECRKQGINIGYCPQVDALDDLLTGEEHLYFYARIRGISKWETDRLVNYLLKRLQLNYHRNIITDGYSCGTRRKLSTALALIGNPQILLLDEPSSGMDPRTKRHLWKIISEEVKGKCAVVLTSHSMEECEALCSRLAIMVKGQFRCLGSLQHIKNRFGSGFTVKMYLAEASCDVGKITSFMQRRFPSTYLKDQHSTVVQYHVPFAPGGLADIFDQLESNKTALQIKHFSVSQTTLDEVFINFAMGKIGIETIPTDAEDEDEVQA</sequence>
<dbReference type="GO" id="GO:0140359">
    <property type="term" value="F:ABC-type transporter activity"/>
    <property type="evidence" value="ECO:0007669"/>
    <property type="project" value="InterPro"/>
</dbReference>
<dbReference type="GO" id="GO:0016887">
    <property type="term" value="F:ATP hydrolysis activity"/>
    <property type="evidence" value="ECO:0007669"/>
    <property type="project" value="InterPro"/>
</dbReference>
<evidence type="ECO:0000256" key="2">
    <source>
        <dbReference type="ARBA" id="ARBA00022448"/>
    </source>
</evidence>
<dbReference type="InterPro" id="IPR027417">
    <property type="entry name" value="P-loop_NTPase"/>
</dbReference>
<dbReference type="GO" id="GO:0005319">
    <property type="term" value="F:lipid transporter activity"/>
    <property type="evidence" value="ECO:0007669"/>
    <property type="project" value="TreeGrafter"/>
</dbReference>
<evidence type="ECO:0000256" key="3">
    <source>
        <dbReference type="ARBA" id="ARBA00022692"/>
    </source>
</evidence>
<keyword evidence="15" id="KW-1185">Reference proteome</keyword>
<name>A0A3Q4GI71_NEOBR</name>
<dbReference type="CDD" id="cd03263">
    <property type="entry name" value="ABC_subfamily_A"/>
    <property type="match status" value="2"/>
</dbReference>
<feature type="domain" description="ABC transporter" evidence="13">
    <location>
        <begin position="3024"/>
        <end position="3255"/>
    </location>
</feature>
<dbReference type="FunFam" id="3.40.50.300:FF:000298">
    <property type="entry name" value="ATP-binding cassette sub-family A member 12"/>
    <property type="match status" value="1"/>
</dbReference>
<evidence type="ECO:0000256" key="6">
    <source>
        <dbReference type="ARBA" id="ARBA00022840"/>
    </source>
</evidence>
<accession>A0A3Q4GI71</accession>
<dbReference type="InterPro" id="IPR017871">
    <property type="entry name" value="ABC_transporter-like_CS"/>
</dbReference>
<keyword evidence="10 12" id="KW-0472">Membrane</keyword>
<evidence type="ECO:0000256" key="9">
    <source>
        <dbReference type="ARBA" id="ARBA00023055"/>
    </source>
</evidence>
<keyword evidence="4" id="KW-0677">Repeat</keyword>
<feature type="transmembrane region" description="Helical" evidence="12">
    <location>
        <begin position="3855"/>
        <end position="3877"/>
    </location>
</feature>
<dbReference type="PANTHER" id="PTHR19229">
    <property type="entry name" value="ATP-BINDING CASSETTE TRANSPORTER SUBFAMILY A ABCA"/>
    <property type="match status" value="1"/>
</dbReference>
<evidence type="ECO:0000256" key="1">
    <source>
        <dbReference type="ARBA" id="ARBA00004439"/>
    </source>
</evidence>
<feature type="transmembrane region" description="Helical" evidence="12">
    <location>
        <begin position="3652"/>
        <end position="3676"/>
    </location>
</feature>
<dbReference type="GO" id="GO:0032376">
    <property type="term" value="P:positive regulation of cholesterol transport"/>
    <property type="evidence" value="ECO:0007669"/>
    <property type="project" value="UniProtKB-ARBA"/>
</dbReference>
<dbReference type="FunFam" id="3.40.50.300:FF:000689">
    <property type="entry name" value="ATP binding cassette subfamily A member 12"/>
    <property type="match status" value="1"/>
</dbReference>
<feature type="transmembrane region" description="Helical" evidence="12">
    <location>
        <begin position="3697"/>
        <end position="3724"/>
    </location>
</feature>
<organism evidence="14 15">
    <name type="scientific">Neolamprologus brichardi</name>
    <name type="common">Fairy cichlid</name>
    <name type="synonym">Lamprologus brichardi</name>
    <dbReference type="NCBI Taxonomy" id="32507"/>
    <lineage>
        <taxon>Eukaryota</taxon>
        <taxon>Metazoa</taxon>
        <taxon>Chordata</taxon>
        <taxon>Craniata</taxon>
        <taxon>Vertebrata</taxon>
        <taxon>Euteleostomi</taxon>
        <taxon>Actinopterygii</taxon>
        <taxon>Neopterygii</taxon>
        <taxon>Teleostei</taxon>
        <taxon>Neoteleostei</taxon>
        <taxon>Acanthomorphata</taxon>
        <taxon>Ovalentaria</taxon>
        <taxon>Cichlomorphae</taxon>
        <taxon>Cichliformes</taxon>
        <taxon>Cichlidae</taxon>
        <taxon>African cichlids</taxon>
        <taxon>Pseudocrenilabrinae</taxon>
        <taxon>Lamprologini</taxon>
        <taxon>Neolamprologus</taxon>
    </lineage>
</organism>
<dbReference type="InterPro" id="IPR013525">
    <property type="entry name" value="ABC2_TM"/>
</dbReference>
<evidence type="ECO:0000256" key="10">
    <source>
        <dbReference type="ARBA" id="ARBA00023136"/>
    </source>
</evidence>
<dbReference type="SUPFAM" id="SSF52540">
    <property type="entry name" value="P-loop containing nucleoside triphosphate hydrolases"/>
    <property type="match status" value="2"/>
</dbReference>
<dbReference type="InterPro" id="IPR003439">
    <property type="entry name" value="ABC_transporter-like_ATP-bd"/>
</dbReference>
<feature type="domain" description="ABC transporter" evidence="13">
    <location>
        <begin position="3925"/>
        <end position="4163"/>
    </location>
</feature>
<dbReference type="InterPro" id="IPR056264">
    <property type="entry name" value="R2_ABCA1-4-like"/>
</dbReference>
<evidence type="ECO:0000256" key="12">
    <source>
        <dbReference type="SAM" id="Phobius"/>
    </source>
</evidence>
<evidence type="ECO:0000256" key="4">
    <source>
        <dbReference type="ARBA" id="ARBA00022737"/>
    </source>
</evidence>
<feature type="transmembrane region" description="Helical" evidence="12">
    <location>
        <begin position="2849"/>
        <end position="2873"/>
    </location>
</feature>
<dbReference type="SMART" id="SM00382">
    <property type="entry name" value="AAA"/>
    <property type="match status" value="2"/>
</dbReference>
<evidence type="ECO:0000313" key="15">
    <source>
        <dbReference type="Proteomes" id="UP000261580"/>
    </source>
</evidence>
<dbReference type="GO" id="GO:0030659">
    <property type="term" value="C:cytoplasmic vesicle membrane"/>
    <property type="evidence" value="ECO:0007669"/>
    <property type="project" value="UniProtKB-SubCell"/>
</dbReference>
<evidence type="ECO:0000256" key="8">
    <source>
        <dbReference type="ARBA" id="ARBA00022989"/>
    </source>
</evidence>
<evidence type="ECO:0000256" key="7">
    <source>
        <dbReference type="ARBA" id="ARBA00022967"/>
    </source>
</evidence>
<reference evidence="14" key="2">
    <citation type="submission" date="2025-09" db="UniProtKB">
        <authorList>
            <consortium name="Ensembl"/>
        </authorList>
    </citation>
    <scope>IDENTIFICATION</scope>
</reference>
<reference evidence="14" key="1">
    <citation type="submission" date="2025-08" db="UniProtKB">
        <authorList>
            <consortium name="Ensembl"/>
        </authorList>
    </citation>
    <scope>IDENTIFICATION</scope>
</reference>
<keyword evidence="3 12" id="KW-0812">Transmembrane</keyword>
<proteinExistence type="predicted"/>
<keyword evidence="8 12" id="KW-1133">Transmembrane helix</keyword>
<keyword evidence="2" id="KW-0813">Transport</keyword>
<dbReference type="Pfam" id="PF00005">
    <property type="entry name" value="ABC_tran"/>
    <property type="match status" value="2"/>
</dbReference>
<dbReference type="Ensembl" id="ENSNBRT00000002891.1">
    <property type="protein sequence ID" value="ENSNBRP00000002792.1"/>
    <property type="gene ID" value="ENSNBRG00000002053.1"/>
</dbReference>
<dbReference type="PROSITE" id="PS50893">
    <property type="entry name" value="ABC_TRANSPORTER_2"/>
    <property type="match status" value="2"/>
</dbReference>
<comment type="subcellular location">
    <subcellularLocation>
        <location evidence="1">Cytoplasmic vesicle membrane</location>
        <topology evidence="1">Multi-pass membrane protein</topology>
    </subcellularLocation>
</comment>
<keyword evidence="6" id="KW-0067">ATP-binding</keyword>
<keyword evidence="5" id="KW-0547">Nucleotide-binding</keyword>
<keyword evidence="9" id="KW-0445">Lipid transport</keyword>
<feature type="transmembrane region" description="Helical" evidence="12">
    <location>
        <begin position="2822"/>
        <end position="2842"/>
    </location>
</feature>